<protein>
    <submittedName>
        <fullName evidence="1">Uncharacterized protein</fullName>
    </submittedName>
</protein>
<dbReference type="AlphaFoldDB" id="A0A061G9R1"/>
<evidence type="ECO:0000313" key="1">
    <source>
        <dbReference type="EMBL" id="EOY25892.1"/>
    </source>
</evidence>
<accession>A0A061G9R1</accession>
<dbReference type="EMBL" id="CM001884">
    <property type="protein sequence ID" value="EOY25892.1"/>
    <property type="molecule type" value="Genomic_DNA"/>
</dbReference>
<reference evidence="1 2" key="1">
    <citation type="journal article" date="2013" name="Genome Biol.">
        <title>The genome sequence of the most widely cultivated cacao type and its use to identify candidate genes regulating pod color.</title>
        <authorList>
            <person name="Motamayor J.C."/>
            <person name="Mockaitis K."/>
            <person name="Schmutz J."/>
            <person name="Haiminen N."/>
            <person name="Iii D.L."/>
            <person name="Cornejo O."/>
            <person name="Findley S.D."/>
            <person name="Zheng P."/>
            <person name="Utro F."/>
            <person name="Royaert S."/>
            <person name="Saski C."/>
            <person name="Jenkins J."/>
            <person name="Podicheti R."/>
            <person name="Zhao M."/>
            <person name="Scheffler B.E."/>
            <person name="Stack J.C."/>
            <person name="Feltus F.A."/>
            <person name="Mustiga G.M."/>
            <person name="Amores F."/>
            <person name="Phillips W."/>
            <person name="Marelli J.P."/>
            <person name="May G.D."/>
            <person name="Shapiro H."/>
            <person name="Ma J."/>
            <person name="Bustamante C.D."/>
            <person name="Schnell R.J."/>
            <person name="Main D."/>
            <person name="Gilbert D."/>
            <person name="Parida L."/>
            <person name="Kuhn D.N."/>
        </authorList>
    </citation>
    <scope>NUCLEOTIDE SEQUENCE [LARGE SCALE GENOMIC DNA]</scope>
    <source>
        <strain evidence="2">cv. Matina 1-6</strain>
    </source>
</reference>
<dbReference type="Gramene" id="EOY25892">
    <property type="protein sequence ID" value="EOY25892"/>
    <property type="gene ID" value="TCM_027262"/>
</dbReference>
<proteinExistence type="predicted"/>
<dbReference type="InParanoid" id="A0A061G9R1"/>
<name>A0A061G9R1_THECC</name>
<dbReference type="HOGENOM" id="CLU_3091193_0_0_1"/>
<evidence type="ECO:0000313" key="2">
    <source>
        <dbReference type="Proteomes" id="UP000026915"/>
    </source>
</evidence>
<gene>
    <name evidence="1" type="ORF">TCM_027262</name>
</gene>
<dbReference type="Proteomes" id="UP000026915">
    <property type="component" value="Chromosome 6"/>
</dbReference>
<sequence length="52" mass="6135">MVFSFFSTTMLLDFCLAIWVFLPTIFLQDFCRSCRTSKEENSLIFVGIIHCY</sequence>
<keyword evidence="2" id="KW-1185">Reference proteome</keyword>
<organism evidence="1 2">
    <name type="scientific">Theobroma cacao</name>
    <name type="common">Cacao</name>
    <name type="synonym">Cocoa</name>
    <dbReference type="NCBI Taxonomy" id="3641"/>
    <lineage>
        <taxon>Eukaryota</taxon>
        <taxon>Viridiplantae</taxon>
        <taxon>Streptophyta</taxon>
        <taxon>Embryophyta</taxon>
        <taxon>Tracheophyta</taxon>
        <taxon>Spermatophyta</taxon>
        <taxon>Magnoliopsida</taxon>
        <taxon>eudicotyledons</taxon>
        <taxon>Gunneridae</taxon>
        <taxon>Pentapetalae</taxon>
        <taxon>rosids</taxon>
        <taxon>malvids</taxon>
        <taxon>Malvales</taxon>
        <taxon>Malvaceae</taxon>
        <taxon>Byttnerioideae</taxon>
        <taxon>Theobroma</taxon>
    </lineage>
</organism>